<gene>
    <name evidence="1" type="ORF">OED52_17065</name>
</gene>
<sequence>MDSRTTILAQVRGAAVGSLSGAVGIAAHGMAGGGMPPSQSAVVLLLAVCAGVGAVVSSFTVRDRNWPFLLAALASGQLAGHITLSLVGGASHDVTLSPAMLGAHLAAIVASAGVVRGVERACLHVLAAFTRIVLFVFSAPAVEVAGWSPTPIHRATLQPWLLAVATAGTRAPPVTA</sequence>
<dbReference type="EMBL" id="CP107551">
    <property type="protein sequence ID" value="UYP18351.1"/>
    <property type="molecule type" value="Genomic_DNA"/>
</dbReference>
<reference evidence="1" key="1">
    <citation type="submission" date="2022-10" db="EMBL/GenBank/DDBJ databases">
        <title>Rhodococcus ferula Z13 complete genome.</title>
        <authorList>
            <person name="Long X."/>
            <person name="Zang M."/>
        </authorList>
    </citation>
    <scope>NUCLEOTIDE SEQUENCE</scope>
    <source>
        <strain evidence="1">Z13</strain>
    </source>
</reference>
<dbReference type="Proteomes" id="UP001156484">
    <property type="component" value="Chromosome"/>
</dbReference>
<name>A0ACD4DE84_9NOCA</name>
<organism evidence="1 2">
    <name type="scientific">Rhodococcus sacchari</name>
    <dbReference type="NCBI Taxonomy" id="2962047"/>
    <lineage>
        <taxon>Bacteria</taxon>
        <taxon>Bacillati</taxon>
        <taxon>Actinomycetota</taxon>
        <taxon>Actinomycetes</taxon>
        <taxon>Mycobacteriales</taxon>
        <taxon>Nocardiaceae</taxon>
        <taxon>Rhodococcus</taxon>
    </lineage>
</organism>
<protein>
    <submittedName>
        <fullName evidence="1">Uncharacterized protein</fullName>
    </submittedName>
</protein>
<keyword evidence="2" id="KW-1185">Reference proteome</keyword>
<evidence type="ECO:0000313" key="1">
    <source>
        <dbReference type="EMBL" id="UYP18351.1"/>
    </source>
</evidence>
<evidence type="ECO:0000313" key="2">
    <source>
        <dbReference type="Proteomes" id="UP001156484"/>
    </source>
</evidence>
<accession>A0ACD4DE84</accession>
<proteinExistence type="predicted"/>